<dbReference type="SUPFAM" id="SSF54001">
    <property type="entry name" value="Cysteine proteinases"/>
    <property type="match status" value="1"/>
</dbReference>
<dbReference type="AlphaFoldDB" id="A0A3B1C436"/>
<reference evidence="1" key="1">
    <citation type="submission" date="2018-06" db="EMBL/GenBank/DDBJ databases">
        <authorList>
            <person name="Zhirakovskaya E."/>
        </authorList>
    </citation>
    <scope>NUCLEOTIDE SEQUENCE</scope>
</reference>
<dbReference type="Gene3D" id="3.10.620.30">
    <property type="match status" value="1"/>
</dbReference>
<organism evidence="1">
    <name type="scientific">hydrothermal vent metagenome</name>
    <dbReference type="NCBI Taxonomy" id="652676"/>
    <lineage>
        <taxon>unclassified sequences</taxon>
        <taxon>metagenomes</taxon>
        <taxon>ecological metagenomes</taxon>
    </lineage>
</organism>
<accession>A0A3B1C436</accession>
<protein>
    <submittedName>
        <fullName evidence="1">T1SS associated transglutaminase-like cysteine proteinase LapP</fullName>
    </submittedName>
</protein>
<gene>
    <name evidence="1" type="ORF">MNBD_NITROSPINAE03-1316</name>
</gene>
<sequence length="242" mass="27386">MTISPGVTGQYTKNSIGGNVTAPLHSFGRLVNTTVFIILVFTALAISDRAGLSQKVLDYVADKYGSRARNRLLDWEALMENNKNKSEAAKLKIVNNFFNRMKFVSDQIHWKQEDYWATPVEFLATRGGDCEDFSIAKYFTLRELGVPDKKMLITYVKALRLNQAHMVLTYYKTPNAEPLVLDNLIGKIKLASKRKDLAPVYSFNGEGLWLSKKRGKGNRVGSSDRLSLWKDLGQRMEKGLTR</sequence>
<dbReference type="EMBL" id="UOGB01000309">
    <property type="protein sequence ID" value="VAX24939.1"/>
    <property type="molecule type" value="Genomic_DNA"/>
</dbReference>
<dbReference type="PANTHER" id="PTHR39327">
    <property type="match status" value="1"/>
</dbReference>
<name>A0A3B1C436_9ZZZZ</name>
<dbReference type="InterPro" id="IPR038765">
    <property type="entry name" value="Papain-like_cys_pep_sf"/>
</dbReference>
<dbReference type="PANTHER" id="PTHR39327:SF1">
    <property type="entry name" value="BLR5470 PROTEIN"/>
    <property type="match status" value="1"/>
</dbReference>
<evidence type="ECO:0000313" key="1">
    <source>
        <dbReference type="EMBL" id="VAX24939.1"/>
    </source>
</evidence>
<proteinExistence type="predicted"/>
<dbReference type="InterPro" id="IPR010319">
    <property type="entry name" value="Transglutaminase-like_Cys_pept"/>
</dbReference>
<dbReference type="Pfam" id="PF06035">
    <property type="entry name" value="Peptidase_C93"/>
    <property type="match status" value="1"/>
</dbReference>